<comment type="caution">
    <text evidence="2">The sequence shown here is derived from an EMBL/GenBank/DDBJ whole genome shotgun (WGS) entry which is preliminary data.</text>
</comment>
<evidence type="ECO:0000313" key="2">
    <source>
        <dbReference type="EMBL" id="GGA46386.1"/>
    </source>
</evidence>
<name>A0ABQ1GLU5_9BACL</name>
<gene>
    <name evidence="2" type="ORF">GCM10010917_34610</name>
</gene>
<feature type="transmembrane region" description="Helical" evidence="1">
    <location>
        <begin position="6"/>
        <end position="22"/>
    </location>
</feature>
<evidence type="ECO:0000256" key="1">
    <source>
        <dbReference type="SAM" id="Phobius"/>
    </source>
</evidence>
<dbReference type="RefSeq" id="WP_094094268.1">
    <property type="nucleotide sequence ID" value="NZ_BMHF01000014.1"/>
</dbReference>
<keyword evidence="1" id="KW-0472">Membrane</keyword>
<sequence>MINEILLIIAYVAAYIAGYRQLKGKKQVYKKIVLAFLFIWSAVEWILGSNGKWYPSLAFVYFYFYKPVGQAIVHWLGG</sequence>
<accession>A0ABQ1GLU5</accession>
<feature type="transmembrane region" description="Helical" evidence="1">
    <location>
        <begin position="29"/>
        <end position="47"/>
    </location>
</feature>
<dbReference type="Proteomes" id="UP000609323">
    <property type="component" value="Unassembled WGS sequence"/>
</dbReference>
<organism evidence="2 3">
    <name type="scientific">Paenibacillus physcomitrellae</name>
    <dbReference type="NCBI Taxonomy" id="1619311"/>
    <lineage>
        <taxon>Bacteria</taxon>
        <taxon>Bacillati</taxon>
        <taxon>Bacillota</taxon>
        <taxon>Bacilli</taxon>
        <taxon>Bacillales</taxon>
        <taxon>Paenibacillaceae</taxon>
        <taxon>Paenibacillus</taxon>
    </lineage>
</organism>
<protein>
    <submittedName>
        <fullName evidence="2">Uncharacterized protein</fullName>
    </submittedName>
</protein>
<reference evidence="3" key="1">
    <citation type="journal article" date="2019" name="Int. J. Syst. Evol. Microbiol.">
        <title>The Global Catalogue of Microorganisms (GCM) 10K type strain sequencing project: providing services to taxonomists for standard genome sequencing and annotation.</title>
        <authorList>
            <consortium name="The Broad Institute Genomics Platform"/>
            <consortium name="The Broad Institute Genome Sequencing Center for Infectious Disease"/>
            <person name="Wu L."/>
            <person name="Ma J."/>
        </authorList>
    </citation>
    <scope>NUCLEOTIDE SEQUENCE [LARGE SCALE GENOMIC DNA]</scope>
    <source>
        <strain evidence="3">CGMCC 1.15044</strain>
    </source>
</reference>
<evidence type="ECO:0000313" key="3">
    <source>
        <dbReference type="Proteomes" id="UP000609323"/>
    </source>
</evidence>
<keyword evidence="1" id="KW-0812">Transmembrane</keyword>
<proteinExistence type="predicted"/>
<dbReference type="EMBL" id="BMHF01000014">
    <property type="protein sequence ID" value="GGA46386.1"/>
    <property type="molecule type" value="Genomic_DNA"/>
</dbReference>
<keyword evidence="3" id="KW-1185">Reference proteome</keyword>
<keyword evidence="1" id="KW-1133">Transmembrane helix</keyword>